<comment type="caution">
    <text evidence="1">The sequence shown here is derived from an EMBL/GenBank/DDBJ whole genome shotgun (WGS) entry which is preliminary data.</text>
</comment>
<dbReference type="Proteomes" id="UP000231232">
    <property type="component" value="Unassembled WGS sequence"/>
</dbReference>
<proteinExistence type="predicted"/>
<reference evidence="2" key="1">
    <citation type="submission" date="2017-09" db="EMBL/GenBank/DDBJ databases">
        <title>Depth-based differentiation of microbial function through sediment-hosted aquifers and enrichment of novel symbionts in the deep terrestrial subsurface.</title>
        <authorList>
            <person name="Probst A.J."/>
            <person name="Ladd B."/>
            <person name="Jarett J.K."/>
            <person name="Geller-Mcgrath D.E."/>
            <person name="Sieber C.M.K."/>
            <person name="Emerson J.B."/>
            <person name="Anantharaman K."/>
            <person name="Thomas B.C."/>
            <person name="Malmstrom R."/>
            <person name="Stieglmeier M."/>
            <person name="Klingl A."/>
            <person name="Woyke T."/>
            <person name="Ryan C.M."/>
            <person name="Banfield J.F."/>
        </authorList>
    </citation>
    <scope>NUCLEOTIDE SEQUENCE [LARGE SCALE GENOMIC DNA]</scope>
</reference>
<evidence type="ECO:0000313" key="1">
    <source>
        <dbReference type="EMBL" id="PJC01711.1"/>
    </source>
</evidence>
<dbReference type="AlphaFoldDB" id="A0A2H9REC2"/>
<evidence type="ECO:0000313" key="2">
    <source>
        <dbReference type="Proteomes" id="UP000231232"/>
    </source>
</evidence>
<organism evidence="1 2">
    <name type="scientific">Huberarchaeum crystalense</name>
    <dbReference type="NCBI Taxonomy" id="2014257"/>
    <lineage>
        <taxon>Archaea</taxon>
        <taxon>Candidatus Huberarchaeota</taxon>
        <taxon>Candidatus Huberarchaeia</taxon>
        <taxon>Candidatus Huberarchaeales</taxon>
        <taxon>Candidatus Huberarchaeaceae</taxon>
        <taxon>Candidatus Huberarchaeum</taxon>
    </lineage>
</organism>
<accession>A0A2H9REC2</accession>
<gene>
    <name evidence="1" type="ORF">CO072_00245</name>
</gene>
<name>A0A2H9REC2_HUBC1</name>
<sequence length="76" mass="9032">MEKNKKYVIYLKGTKDPRDLLFLIYKDTSPDSISFIFIDELKGTEVEIPIINIEKIREYTHDAKNTHNINWEKSDD</sequence>
<dbReference type="EMBL" id="PFSX01000010">
    <property type="protein sequence ID" value="PJC01711.1"/>
    <property type="molecule type" value="Genomic_DNA"/>
</dbReference>
<protein>
    <submittedName>
        <fullName evidence="1">Uncharacterized protein</fullName>
    </submittedName>
</protein>